<feature type="domain" description="F-box" evidence="1">
    <location>
        <begin position="15"/>
        <end position="60"/>
    </location>
</feature>
<dbReference type="AlphaFoldDB" id="A0AAV9UTB2"/>
<evidence type="ECO:0000313" key="3">
    <source>
        <dbReference type="Proteomes" id="UP001373714"/>
    </source>
</evidence>
<comment type="caution">
    <text evidence="2">The sequence shown here is derived from an EMBL/GenBank/DDBJ whole genome shotgun (WGS) entry which is preliminary data.</text>
</comment>
<evidence type="ECO:0000313" key="2">
    <source>
        <dbReference type="EMBL" id="KAK6349216.1"/>
    </source>
</evidence>
<protein>
    <recommendedName>
        <fullName evidence="1">F-box domain-containing protein</fullName>
    </recommendedName>
</protein>
<proteinExistence type="predicted"/>
<keyword evidence="3" id="KW-1185">Reference proteome</keyword>
<dbReference type="InterPro" id="IPR036047">
    <property type="entry name" value="F-box-like_dom_sf"/>
</dbReference>
<evidence type="ECO:0000259" key="1">
    <source>
        <dbReference type="PROSITE" id="PS50181"/>
    </source>
</evidence>
<dbReference type="InterPro" id="IPR001810">
    <property type="entry name" value="F-box_dom"/>
</dbReference>
<accession>A0AAV9UTB2</accession>
<dbReference type="SUPFAM" id="SSF81383">
    <property type="entry name" value="F-box domain"/>
    <property type="match status" value="1"/>
</dbReference>
<reference evidence="2 3" key="1">
    <citation type="submission" date="2019-10" db="EMBL/GenBank/DDBJ databases">
        <authorList>
            <person name="Palmer J.M."/>
        </authorList>
    </citation>
    <scope>NUCLEOTIDE SEQUENCE [LARGE SCALE GENOMIC DNA]</scope>
    <source>
        <strain evidence="2 3">TWF730</strain>
    </source>
</reference>
<gene>
    <name evidence="2" type="ORF">TWF730_009967</name>
</gene>
<name>A0AAV9UTB2_9PEZI</name>
<dbReference type="Proteomes" id="UP001373714">
    <property type="component" value="Unassembled WGS sequence"/>
</dbReference>
<dbReference type="InterPro" id="IPR032675">
    <property type="entry name" value="LRR_dom_sf"/>
</dbReference>
<dbReference type="PROSITE" id="PS50181">
    <property type="entry name" value="FBOX"/>
    <property type="match status" value="1"/>
</dbReference>
<dbReference type="Gene3D" id="3.80.10.10">
    <property type="entry name" value="Ribonuclease Inhibitor"/>
    <property type="match status" value="1"/>
</dbReference>
<organism evidence="2 3">
    <name type="scientific">Orbilia blumenaviensis</name>
    <dbReference type="NCBI Taxonomy" id="1796055"/>
    <lineage>
        <taxon>Eukaryota</taxon>
        <taxon>Fungi</taxon>
        <taxon>Dikarya</taxon>
        <taxon>Ascomycota</taxon>
        <taxon>Pezizomycotina</taxon>
        <taxon>Orbiliomycetes</taxon>
        <taxon>Orbiliales</taxon>
        <taxon>Orbiliaceae</taxon>
        <taxon>Orbilia</taxon>
    </lineage>
</organism>
<dbReference type="Pfam" id="PF12937">
    <property type="entry name" value="F-box-like"/>
    <property type="match status" value="1"/>
</dbReference>
<dbReference type="SUPFAM" id="SSF52047">
    <property type="entry name" value="RNI-like"/>
    <property type="match status" value="1"/>
</dbReference>
<dbReference type="EMBL" id="JAVHNS010000007">
    <property type="protein sequence ID" value="KAK6349216.1"/>
    <property type="molecule type" value="Genomic_DNA"/>
</dbReference>
<sequence>MSSIETPLPAGLAAGKSILSSPPEVTFLIVDYLPKKDILSLALTCRQLNAFAAQRLYRRMVIKPSYDVAKLSDLREEVCELVQSIEFFPTKLADLDAFEASIVEELEDEYYSSIDPEGSDPSAVDKGEKRSTSLATPIFPNLQGVHLRGRDDRMRNLTTKLLEQCKSIKDLTLSFKQKFFPPMHCKEGMEGQTNIERLSIRLAREKQIWGVPAPLSLKLEDVDPVWGLIKANFGKLKVLNFEFPSDSFGMPRHFSSPSTLHLFPTAPGQWEERLQLRDLKLHNLEGLEEVYRKTKFFNPEVVEALSLVNCPESDNILLELASSMGKLKSLQLRYSVTNSQTIQSLLQRLPPLETLHIALPRTLPFDRKWLDSQKHNIKHLWLEVIDNRESDRENFEDWTNLEELALTKYRSYTGRRSGIMCLKHLRIPANLRIVRLLHGPACSSAARYNEEQTHKMMELLAARQFRAMSAAFPKTPDGKRQRMCLKPKLETFVMGTNHEYGYIYDQPKVLKLEFENTERLGKFKSSFSTTTTNKFAEDNPGTRMLGGVEARGPWAWNGKYLTDGMNFCDEFVEDEYEL</sequence>